<reference evidence="2" key="2">
    <citation type="journal article" date="2024" name="Plant">
        <title>Genomic evolution and insights into agronomic trait innovations of Sesamum species.</title>
        <authorList>
            <person name="Miao H."/>
            <person name="Wang L."/>
            <person name="Qu L."/>
            <person name="Liu H."/>
            <person name="Sun Y."/>
            <person name="Le M."/>
            <person name="Wang Q."/>
            <person name="Wei S."/>
            <person name="Zheng Y."/>
            <person name="Lin W."/>
            <person name="Duan Y."/>
            <person name="Cao H."/>
            <person name="Xiong S."/>
            <person name="Wang X."/>
            <person name="Wei L."/>
            <person name="Li C."/>
            <person name="Ma Q."/>
            <person name="Ju M."/>
            <person name="Zhao R."/>
            <person name="Li G."/>
            <person name="Mu C."/>
            <person name="Tian Q."/>
            <person name="Mei H."/>
            <person name="Zhang T."/>
            <person name="Gao T."/>
            <person name="Zhang H."/>
        </authorList>
    </citation>
    <scope>NUCLEOTIDE SEQUENCE</scope>
    <source>
        <strain evidence="2">KEN1</strain>
    </source>
</reference>
<protein>
    <recommendedName>
        <fullName evidence="1">Reverse transcriptase zinc-binding domain-containing protein</fullName>
    </recommendedName>
</protein>
<dbReference type="EMBL" id="JACGWN010000013">
    <property type="protein sequence ID" value="KAL0411082.1"/>
    <property type="molecule type" value="Genomic_DNA"/>
</dbReference>
<dbReference type="InterPro" id="IPR026960">
    <property type="entry name" value="RVT-Znf"/>
</dbReference>
<comment type="caution">
    <text evidence="2">The sequence shown here is derived from an EMBL/GenBank/DDBJ whole genome shotgun (WGS) entry which is preliminary data.</text>
</comment>
<dbReference type="Pfam" id="PF13966">
    <property type="entry name" value="zf-RVT"/>
    <property type="match status" value="1"/>
</dbReference>
<feature type="domain" description="Reverse transcriptase zinc-binding" evidence="1">
    <location>
        <begin position="30"/>
        <end position="99"/>
    </location>
</feature>
<accession>A0AAW2U3A6</accession>
<evidence type="ECO:0000259" key="1">
    <source>
        <dbReference type="Pfam" id="PF13966"/>
    </source>
</evidence>
<organism evidence="2">
    <name type="scientific">Sesamum latifolium</name>
    <dbReference type="NCBI Taxonomy" id="2727402"/>
    <lineage>
        <taxon>Eukaryota</taxon>
        <taxon>Viridiplantae</taxon>
        <taxon>Streptophyta</taxon>
        <taxon>Embryophyta</taxon>
        <taxon>Tracheophyta</taxon>
        <taxon>Spermatophyta</taxon>
        <taxon>Magnoliopsida</taxon>
        <taxon>eudicotyledons</taxon>
        <taxon>Gunneridae</taxon>
        <taxon>Pentapetalae</taxon>
        <taxon>asterids</taxon>
        <taxon>lamiids</taxon>
        <taxon>Lamiales</taxon>
        <taxon>Pedaliaceae</taxon>
        <taxon>Sesamum</taxon>
    </lineage>
</organism>
<dbReference type="AlphaFoldDB" id="A0AAW2U3A6"/>
<proteinExistence type="predicted"/>
<gene>
    <name evidence="2" type="ORF">Slati_3697900</name>
</gene>
<evidence type="ECO:0000313" key="2">
    <source>
        <dbReference type="EMBL" id="KAL0411082.1"/>
    </source>
</evidence>
<reference evidence="2" key="1">
    <citation type="submission" date="2020-06" db="EMBL/GenBank/DDBJ databases">
        <authorList>
            <person name="Li T."/>
            <person name="Hu X."/>
            <person name="Zhang T."/>
            <person name="Song X."/>
            <person name="Zhang H."/>
            <person name="Dai N."/>
            <person name="Sheng W."/>
            <person name="Hou X."/>
            <person name="Wei L."/>
        </authorList>
    </citation>
    <scope>NUCLEOTIDE SEQUENCE</scope>
    <source>
        <strain evidence="2">KEN1</strain>
        <tissue evidence="2">Leaf</tissue>
    </source>
</reference>
<name>A0AAW2U3A6_9LAMI</name>
<sequence>MDAACILGIELPDRETRDEIVWHFERHGRFSVRSAYKVAREMHREAGGSEVHNSWRFPWRSKAMPKVILFAWKCARNALPTTSNLRQRGVQNRGCWFAHRRMRMCTSYGCVSSQGWFGRCLTYHGESNSKS</sequence>